<reference evidence="2 3" key="2">
    <citation type="submission" date="2019-09" db="EMBL/GenBank/DDBJ databases">
        <authorList>
            <person name="Jin C."/>
        </authorList>
    </citation>
    <scope>NUCLEOTIDE SEQUENCE [LARGE SCALE GENOMIC DNA]</scope>
    <source>
        <strain evidence="2 3">AN110305</strain>
    </source>
</reference>
<keyword evidence="3" id="KW-1185">Reference proteome</keyword>
<protein>
    <recommendedName>
        <fullName evidence="4">Ig-like domain-containing protein</fullName>
    </recommendedName>
</protein>
<name>A0A5B2XPQ4_9PSEU</name>
<evidence type="ECO:0000256" key="1">
    <source>
        <dbReference type="SAM" id="MobiDB-lite"/>
    </source>
</evidence>
<dbReference type="EMBL" id="VUOB01000006">
    <property type="protein sequence ID" value="KAA2265373.1"/>
    <property type="molecule type" value="Genomic_DNA"/>
</dbReference>
<sequence length="87" mass="9028">MPVCLAVHATLHLTSEPSPLQPWSPLRSSDQGVLTCTSTPHDDGAITATCTALRSGTATITTVTTPKLGGPSGPQQFQWQLTITVSG</sequence>
<accession>A0A5B2XPQ4</accession>
<reference evidence="2 3" key="1">
    <citation type="submission" date="2019-09" db="EMBL/GenBank/DDBJ databases">
        <title>Goodfellowia gen. nov., a new genus of the Pseudonocardineae related to Actinoalloteichus, containing Goodfellowia coeruleoviolacea gen. nov., comb. nov. gen. nov., comb. nov.</title>
        <authorList>
            <person name="Labeda D."/>
        </authorList>
    </citation>
    <scope>NUCLEOTIDE SEQUENCE [LARGE SCALE GENOMIC DNA]</scope>
    <source>
        <strain evidence="2 3">AN110305</strain>
    </source>
</reference>
<evidence type="ECO:0008006" key="4">
    <source>
        <dbReference type="Google" id="ProtNLM"/>
    </source>
</evidence>
<comment type="caution">
    <text evidence="2">The sequence shown here is derived from an EMBL/GenBank/DDBJ whole genome shotgun (WGS) entry which is preliminary data.</text>
</comment>
<dbReference type="OrthoDB" id="3479065at2"/>
<organism evidence="2 3">
    <name type="scientific">Solihabitans fulvus</name>
    <dbReference type="NCBI Taxonomy" id="1892852"/>
    <lineage>
        <taxon>Bacteria</taxon>
        <taxon>Bacillati</taxon>
        <taxon>Actinomycetota</taxon>
        <taxon>Actinomycetes</taxon>
        <taxon>Pseudonocardiales</taxon>
        <taxon>Pseudonocardiaceae</taxon>
        <taxon>Solihabitans</taxon>
    </lineage>
</organism>
<feature type="compositionally biased region" description="Polar residues" evidence="1">
    <location>
        <begin position="26"/>
        <end position="38"/>
    </location>
</feature>
<evidence type="ECO:0000313" key="3">
    <source>
        <dbReference type="Proteomes" id="UP000323454"/>
    </source>
</evidence>
<dbReference type="AlphaFoldDB" id="A0A5B2XPQ4"/>
<proteinExistence type="predicted"/>
<feature type="region of interest" description="Disordered" evidence="1">
    <location>
        <begin position="16"/>
        <end position="38"/>
    </location>
</feature>
<gene>
    <name evidence="2" type="ORF">F0L68_04720</name>
</gene>
<dbReference type="RefSeq" id="WP_149848171.1">
    <property type="nucleotide sequence ID" value="NZ_VUOB01000006.1"/>
</dbReference>
<evidence type="ECO:0000313" key="2">
    <source>
        <dbReference type="EMBL" id="KAA2265373.1"/>
    </source>
</evidence>
<dbReference type="Proteomes" id="UP000323454">
    <property type="component" value="Unassembled WGS sequence"/>
</dbReference>